<gene>
    <name evidence="2" type="ORF">CURHAP_LOCUS46267</name>
</gene>
<name>A0A6J5VJV0_PRUAR</name>
<feature type="region of interest" description="Disordered" evidence="1">
    <location>
        <begin position="1"/>
        <end position="132"/>
    </location>
</feature>
<dbReference type="Gene3D" id="3.80.10.10">
    <property type="entry name" value="Ribonuclease Inhibitor"/>
    <property type="match status" value="2"/>
</dbReference>
<dbReference type="AlphaFoldDB" id="A0A6J5VJV0"/>
<dbReference type="SUPFAM" id="SSF52047">
    <property type="entry name" value="RNI-like"/>
    <property type="match status" value="1"/>
</dbReference>
<proteinExistence type="predicted"/>
<dbReference type="PANTHER" id="PTHR13318:SF101">
    <property type="entry name" value="F-BOX_LRR PROTEIN"/>
    <property type="match status" value="1"/>
</dbReference>
<protein>
    <submittedName>
        <fullName evidence="2">Uncharacterized protein</fullName>
    </submittedName>
</protein>
<dbReference type="FunFam" id="3.80.10.10:FF:000777">
    <property type="entry name" value="RNI-like superfamily protein"/>
    <property type="match status" value="1"/>
</dbReference>
<dbReference type="GO" id="GO:0019005">
    <property type="term" value="C:SCF ubiquitin ligase complex"/>
    <property type="evidence" value="ECO:0007669"/>
    <property type="project" value="TreeGrafter"/>
</dbReference>
<feature type="region of interest" description="Disordered" evidence="1">
    <location>
        <begin position="297"/>
        <end position="324"/>
    </location>
</feature>
<feature type="compositionally biased region" description="Basic and acidic residues" evidence="1">
    <location>
        <begin position="120"/>
        <end position="132"/>
    </location>
</feature>
<dbReference type="InterPro" id="IPR001611">
    <property type="entry name" value="Leu-rich_rpt"/>
</dbReference>
<sequence length="910" mass="99615">MTVLRSREIIASTKTTPHNPKSRLKLDPSTPAKTRESPNTIQSPPPPPPTASTSTPSSQPQNPNPNPHLNSKQCSVEFGSDSTSVSGVARRRSLRLASKCPDSDQSKNLAPEKSRKRNTARREKGTCSMAEKEVKEKLREEVDDHVSNGEVGFDLFGKRVTVVGVERGTEVMKKGFGEKGKVVVDQGERGFSGLGLSLDLGSFGANCIKEEVKKKRKLEIDINFPALEWEGEDGRSKGFLSLRSGKKVSKRGLGGGHNGALVIDLDADENGKGKLVEGGFAFNGVAVVELDSESDEERCSENVVQSSSPRGKRKLSDASEGVAEDLKDEVMASENGIDNGRRRYSIEEKGKGKLIGEVVLVNGNDEAELGVKPEVLSSVENVAASPIRKRENAALPDERQVNNSNTRENAASGNQYMERFRDIARRNASRFAHFASEEEEENQLPPQVEVAQDIEDWPGPFSTAMKIIKDRAAKNAQLPSKDQTTPPFVEWVPKSFQDRPLSKNLIPSLQDLCLSFLAKNADAIVSLEHVADALRHRLCQMLCDSRKMNSHFFELLVQGLPTEVRLRDCSWMTEEQFTKSFQQWDTSNLTVLQLDQCGRCVADYILHSTLARSSNCLPALTTLSLSGACRLSDVGLSALVSSAPALRSLNLSQCSLLTSSSIGTLADSLGSVLRELYLNDCQGIDALLILPALKKLEHLEVLWLGGLENVCDDFIKEFVTARGQSLKELVLTDCGKLTDSSVKVIAETCTGLCALDLVNLYKLTDLTLGYLANGCREIQTLKLCRNAFSDEAIAAFLETSGECLTELSLNNIKKVGYNTAISLAKRSRKLHTLDLSWCRNLTDEALGLIADSCLSLRILKLFGCTQLTNTFLDGHSNPEVKIIGLKVSPILEHVKVSDPHEGPLRYSSVY</sequence>
<feature type="compositionally biased region" description="Polar residues" evidence="1">
    <location>
        <begin position="68"/>
        <end position="86"/>
    </location>
</feature>
<dbReference type="SMART" id="SM00367">
    <property type="entry name" value="LRR_CC"/>
    <property type="match status" value="6"/>
</dbReference>
<dbReference type="EMBL" id="CAEKDK010000007">
    <property type="protein sequence ID" value="CAB4288154.1"/>
    <property type="molecule type" value="Genomic_DNA"/>
</dbReference>
<reference evidence="2 3" key="1">
    <citation type="submission" date="2020-05" db="EMBL/GenBank/DDBJ databases">
        <authorList>
            <person name="Campoy J."/>
            <person name="Schneeberger K."/>
            <person name="Spophaly S."/>
        </authorList>
    </citation>
    <scope>NUCLEOTIDE SEQUENCE [LARGE SCALE GENOMIC DNA]</scope>
    <source>
        <strain evidence="2">PruArmRojPasFocal</strain>
    </source>
</reference>
<organism evidence="2 3">
    <name type="scientific">Prunus armeniaca</name>
    <name type="common">Apricot</name>
    <name type="synonym">Armeniaca vulgaris</name>
    <dbReference type="NCBI Taxonomy" id="36596"/>
    <lineage>
        <taxon>Eukaryota</taxon>
        <taxon>Viridiplantae</taxon>
        <taxon>Streptophyta</taxon>
        <taxon>Embryophyta</taxon>
        <taxon>Tracheophyta</taxon>
        <taxon>Spermatophyta</taxon>
        <taxon>Magnoliopsida</taxon>
        <taxon>eudicotyledons</taxon>
        <taxon>Gunneridae</taxon>
        <taxon>Pentapetalae</taxon>
        <taxon>rosids</taxon>
        <taxon>fabids</taxon>
        <taxon>Rosales</taxon>
        <taxon>Rosaceae</taxon>
        <taxon>Amygdaloideae</taxon>
        <taxon>Amygdaleae</taxon>
        <taxon>Prunus</taxon>
    </lineage>
</organism>
<accession>A0A6J5VJV0</accession>
<dbReference type="PANTHER" id="PTHR13318">
    <property type="entry name" value="PARTNER OF PAIRED, ISOFORM B-RELATED"/>
    <property type="match status" value="1"/>
</dbReference>
<dbReference type="GO" id="GO:0031146">
    <property type="term" value="P:SCF-dependent proteasomal ubiquitin-dependent protein catabolic process"/>
    <property type="evidence" value="ECO:0007669"/>
    <property type="project" value="TreeGrafter"/>
</dbReference>
<dbReference type="InterPro" id="IPR032675">
    <property type="entry name" value="LRR_dom_sf"/>
</dbReference>
<evidence type="ECO:0000313" key="3">
    <source>
        <dbReference type="Proteomes" id="UP000507222"/>
    </source>
</evidence>
<dbReference type="Proteomes" id="UP000507222">
    <property type="component" value="Unassembled WGS sequence"/>
</dbReference>
<dbReference type="Pfam" id="PF13516">
    <property type="entry name" value="LRR_6"/>
    <property type="match status" value="2"/>
</dbReference>
<dbReference type="InterPro" id="IPR006553">
    <property type="entry name" value="Leu-rich_rpt_Cys-con_subtyp"/>
</dbReference>
<evidence type="ECO:0000313" key="2">
    <source>
        <dbReference type="EMBL" id="CAB4288154.1"/>
    </source>
</evidence>
<dbReference type="FunFam" id="3.80.10.10:FF:001486">
    <property type="entry name" value="DNA repair protein rhp7 isoform A"/>
    <property type="match status" value="1"/>
</dbReference>
<feature type="compositionally biased region" description="Basic and acidic residues" evidence="1">
    <location>
        <begin position="101"/>
        <end position="113"/>
    </location>
</feature>
<feature type="compositionally biased region" description="Low complexity" evidence="1">
    <location>
        <begin position="51"/>
        <end position="61"/>
    </location>
</feature>
<evidence type="ECO:0000256" key="1">
    <source>
        <dbReference type="SAM" id="MobiDB-lite"/>
    </source>
</evidence>